<dbReference type="RefSeq" id="WP_202750814.1">
    <property type="nucleotide sequence ID" value="NZ_JAESWC010000018.1"/>
</dbReference>
<sequence>MLNIVVIDGQGGGLGKSIISKLRTEFSNEINITSLGTNSHAAKAMLKAGANSSYFGDEYITNYIDKNDISCLIAPIGILCTGGLNNEVTPNLSEAVFKKECTKYIIPLRKHGFYIPGTTSLEIKDILNEIIYDIKNAKN</sequence>
<dbReference type="Proteomes" id="UP000632377">
    <property type="component" value="Unassembled WGS sequence"/>
</dbReference>
<evidence type="ECO:0000313" key="2">
    <source>
        <dbReference type="Proteomes" id="UP000632377"/>
    </source>
</evidence>
<reference evidence="1 2" key="1">
    <citation type="submission" date="2021-01" db="EMBL/GenBank/DDBJ databases">
        <title>Genome public.</title>
        <authorList>
            <person name="Liu C."/>
            <person name="Sun Q."/>
        </authorList>
    </citation>
    <scope>NUCLEOTIDE SEQUENCE [LARGE SCALE GENOMIC DNA]</scope>
    <source>
        <strain evidence="1 2">YIM B02515</strain>
    </source>
</reference>
<evidence type="ECO:0000313" key="1">
    <source>
        <dbReference type="EMBL" id="MBL4938083.1"/>
    </source>
</evidence>
<proteinExistence type="predicted"/>
<dbReference type="Pfam" id="PF12953">
    <property type="entry name" value="DUF3842"/>
    <property type="match status" value="1"/>
</dbReference>
<organism evidence="1 2">
    <name type="scientific">Clostridium rhizosphaerae</name>
    <dbReference type="NCBI Taxonomy" id="2803861"/>
    <lineage>
        <taxon>Bacteria</taxon>
        <taxon>Bacillati</taxon>
        <taxon>Bacillota</taxon>
        <taxon>Clostridia</taxon>
        <taxon>Eubacteriales</taxon>
        <taxon>Clostridiaceae</taxon>
        <taxon>Clostridium</taxon>
    </lineage>
</organism>
<comment type="caution">
    <text evidence="1">The sequence shown here is derived from an EMBL/GenBank/DDBJ whole genome shotgun (WGS) entry which is preliminary data.</text>
</comment>
<keyword evidence="2" id="KW-1185">Reference proteome</keyword>
<accession>A0ABS1TFD0</accession>
<dbReference type="InterPro" id="IPR024208">
    <property type="entry name" value="DUF3842"/>
</dbReference>
<name>A0ABS1TFD0_9CLOT</name>
<dbReference type="EMBL" id="JAESWC010000018">
    <property type="protein sequence ID" value="MBL4938083.1"/>
    <property type="molecule type" value="Genomic_DNA"/>
</dbReference>
<gene>
    <name evidence="1" type="ORF">JK636_20430</name>
</gene>
<protein>
    <submittedName>
        <fullName evidence="1">DUF3842 family protein</fullName>
    </submittedName>
</protein>